<name>A0A813FCK2_POLGL</name>
<dbReference type="EMBL" id="CAJNNV010025099">
    <property type="protein sequence ID" value="CAE8612235.1"/>
    <property type="molecule type" value="Genomic_DNA"/>
</dbReference>
<gene>
    <name evidence="2" type="ORF">PGLA1383_LOCUS30032</name>
</gene>
<reference evidence="2" key="1">
    <citation type="submission" date="2021-02" db="EMBL/GenBank/DDBJ databases">
        <authorList>
            <person name="Dougan E. K."/>
            <person name="Rhodes N."/>
            <person name="Thang M."/>
            <person name="Chan C."/>
        </authorList>
    </citation>
    <scope>NUCLEOTIDE SEQUENCE</scope>
</reference>
<evidence type="ECO:0000256" key="1">
    <source>
        <dbReference type="SAM" id="MobiDB-lite"/>
    </source>
</evidence>
<accession>A0A813FCK2</accession>
<dbReference type="Proteomes" id="UP000654075">
    <property type="component" value="Unassembled WGS sequence"/>
</dbReference>
<comment type="caution">
    <text evidence="2">The sequence shown here is derived from an EMBL/GenBank/DDBJ whole genome shotgun (WGS) entry which is preliminary data.</text>
</comment>
<feature type="compositionally biased region" description="Basic and acidic residues" evidence="1">
    <location>
        <begin position="98"/>
        <end position="116"/>
    </location>
</feature>
<feature type="region of interest" description="Disordered" evidence="1">
    <location>
        <begin position="14"/>
        <end position="35"/>
    </location>
</feature>
<sequence>VCLPAIAMDALAMLSEDDDDDEVDAEDEGDADTKDVKEAKLDFNSLKRVGYMPNVGLRESEMYKRVGDEEKARKAAIIAANSAALAPAELTPQQAEQADAKAKKEEEERLELESAIKRVARDKKRAGVPDGQETNRQKNARKMKAGQATFSLKDDRDCTNPFIDSSQASHVKGYTGKRVDKSASVKQVSTLSFTS</sequence>
<feature type="compositionally biased region" description="Low complexity" evidence="1">
    <location>
        <begin position="85"/>
        <end position="97"/>
    </location>
</feature>
<evidence type="ECO:0000313" key="3">
    <source>
        <dbReference type="Proteomes" id="UP000654075"/>
    </source>
</evidence>
<dbReference type="AlphaFoldDB" id="A0A813FCK2"/>
<organism evidence="2 3">
    <name type="scientific">Polarella glacialis</name>
    <name type="common">Dinoflagellate</name>
    <dbReference type="NCBI Taxonomy" id="89957"/>
    <lineage>
        <taxon>Eukaryota</taxon>
        <taxon>Sar</taxon>
        <taxon>Alveolata</taxon>
        <taxon>Dinophyceae</taxon>
        <taxon>Suessiales</taxon>
        <taxon>Suessiaceae</taxon>
        <taxon>Polarella</taxon>
    </lineage>
</organism>
<feature type="compositionally biased region" description="Polar residues" evidence="1">
    <location>
        <begin position="184"/>
        <end position="195"/>
    </location>
</feature>
<feature type="region of interest" description="Disordered" evidence="1">
    <location>
        <begin position="85"/>
        <end position="195"/>
    </location>
</feature>
<evidence type="ECO:0000313" key="2">
    <source>
        <dbReference type="EMBL" id="CAE8612235.1"/>
    </source>
</evidence>
<proteinExistence type="predicted"/>
<feature type="non-terminal residue" evidence="2">
    <location>
        <position position="195"/>
    </location>
</feature>
<protein>
    <submittedName>
        <fullName evidence="2">Uncharacterized protein</fullName>
    </submittedName>
</protein>
<keyword evidence="3" id="KW-1185">Reference proteome</keyword>
<feature type="compositionally biased region" description="Acidic residues" evidence="1">
    <location>
        <begin position="15"/>
        <end position="30"/>
    </location>
</feature>
<dbReference type="OrthoDB" id="408080at2759"/>